<evidence type="ECO:0000313" key="1">
    <source>
        <dbReference type="EMBL" id="EPX74675.1"/>
    </source>
</evidence>
<accession>S9R930</accession>
<gene>
    <name evidence="1" type="ORF">SOCG_02157</name>
</gene>
<dbReference type="PANTHER" id="PTHR28060">
    <property type="entry name" value="ATP SYNTHASE SUBUNIT J, MITOCHONDRIAL"/>
    <property type="match status" value="1"/>
</dbReference>
<dbReference type="OrthoDB" id="5520611at2759"/>
<dbReference type="InterPro" id="IPR006995">
    <property type="entry name" value="ATP_synth_F0_jsu"/>
</dbReference>
<dbReference type="AlphaFoldDB" id="S9R930"/>
<dbReference type="Pfam" id="PF04911">
    <property type="entry name" value="ATP-synt_J"/>
    <property type="match status" value="1"/>
</dbReference>
<name>S9R930_SCHOY</name>
<sequence>MAFFGLRAYPTPILKPMYPFFLGGGIIFYGTYKLRNALLGAEEKKNDKPASGH</sequence>
<dbReference type="Proteomes" id="UP000016088">
    <property type="component" value="Unassembled WGS sequence"/>
</dbReference>
<proteinExistence type="predicted"/>
<dbReference type="VEuPathDB" id="FungiDB:SOCG_02157"/>
<reference evidence="1 2" key="1">
    <citation type="journal article" date="2011" name="Science">
        <title>Comparative functional genomics of the fission yeasts.</title>
        <authorList>
            <person name="Rhind N."/>
            <person name="Chen Z."/>
            <person name="Yassour M."/>
            <person name="Thompson D.A."/>
            <person name="Haas B.J."/>
            <person name="Habib N."/>
            <person name="Wapinski I."/>
            <person name="Roy S."/>
            <person name="Lin M.F."/>
            <person name="Heiman D.I."/>
            <person name="Young S.K."/>
            <person name="Furuya K."/>
            <person name="Guo Y."/>
            <person name="Pidoux A."/>
            <person name="Chen H.M."/>
            <person name="Robbertse B."/>
            <person name="Goldberg J.M."/>
            <person name="Aoki K."/>
            <person name="Bayne E.H."/>
            <person name="Berlin A.M."/>
            <person name="Desjardins C.A."/>
            <person name="Dobbs E."/>
            <person name="Dukaj L."/>
            <person name="Fan L."/>
            <person name="FitzGerald M.G."/>
            <person name="French C."/>
            <person name="Gujja S."/>
            <person name="Hansen K."/>
            <person name="Keifenheim D."/>
            <person name="Levin J.Z."/>
            <person name="Mosher R.A."/>
            <person name="Mueller C.A."/>
            <person name="Pfiffner J."/>
            <person name="Priest M."/>
            <person name="Russ C."/>
            <person name="Smialowska A."/>
            <person name="Swoboda P."/>
            <person name="Sykes S.M."/>
            <person name="Vaughn M."/>
            <person name="Vengrova S."/>
            <person name="Yoder R."/>
            <person name="Zeng Q."/>
            <person name="Allshire R."/>
            <person name="Baulcombe D."/>
            <person name="Birren B.W."/>
            <person name="Brown W."/>
            <person name="Ekwall K."/>
            <person name="Kellis M."/>
            <person name="Leatherwood J."/>
            <person name="Levin H."/>
            <person name="Margalit H."/>
            <person name="Martienssen R."/>
            <person name="Nieduszynski C.A."/>
            <person name="Spatafora J.W."/>
            <person name="Friedman N."/>
            <person name="Dalgaard J.Z."/>
            <person name="Baumann P."/>
            <person name="Niki H."/>
            <person name="Regev A."/>
            <person name="Nusbaum C."/>
        </authorList>
    </citation>
    <scope>NUCLEOTIDE SEQUENCE [LARGE SCALE GENOMIC DNA]</scope>
    <source>
        <strain evidence="2">yFS286</strain>
    </source>
</reference>
<protein>
    <submittedName>
        <fullName evidence="1">F0-ATPase subunit J</fullName>
    </submittedName>
</protein>
<organism evidence="1 2">
    <name type="scientific">Schizosaccharomyces octosporus (strain yFS286)</name>
    <name type="common">Fission yeast</name>
    <name type="synonym">Octosporomyces octosporus</name>
    <dbReference type="NCBI Taxonomy" id="483514"/>
    <lineage>
        <taxon>Eukaryota</taxon>
        <taxon>Fungi</taxon>
        <taxon>Dikarya</taxon>
        <taxon>Ascomycota</taxon>
        <taxon>Taphrinomycotina</taxon>
        <taxon>Schizosaccharomycetes</taxon>
        <taxon>Schizosaccharomycetales</taxon>
        <taxon>Schizosaccharomycetaceae</taxon>
        <taxon>Schizosaccharomyces</taxon>
    </lineage>
</organism>
<dbReference type="GeneID" id="25031135"/>
<dbReference type="GO" id="GO:0046933">
    <property type="term" value="F:proton-transporting ATP synthase activity, rotational mechanism"/>
    <property type="evidence" value="ECO:0007669"/>
    <property type="project" value="TreeGrafter"/>
</dbReference>
<dbReference type="HOGENOM" id="CLU_174950_1_1_1"/>
<dbReference type="EMBL" id="KE503206">
    <property type="protein sequence ID" value="EPX74675.1"/>
    <property type="molecule type" value="Genomic_DNA"/>
</dbReference>
<dbReference type="OMA" id="KPMYPFF"/>
<dbReference type="GO" id="GO:0045259">
    <property type="term" value="C:proton-transporting ATP synthase complex"/>
    <property type="evidence" value="ECO:0007669"/>
    <property type="project" value="InterPro"/>
</dbReference>
<dbReference type="PANTHER" id="PTHR28060:SF1">
    <property type="entry name" value="ATP SYNTHASE SUBUNIT J, MITOCHONDRIAL"/>
    <property type="match status" value="1"/>
</dbReference>
<keyword evidence="2" id="KW-1185">Reference proteome</keyword>
<evidence type="ECO:0000313" key="2">
    <source>
        <dbReference type="Proteomes" id="UP000016088"/>
    </source>
</evidence>
<dbReference type="RefSeq" id="XP_013016105.1">
    <property type="nucleotide sequence ID" value="XM_013160651.1"/>
</dbReference>